<dbReference type="AlphaFoldDB" id="X1TP80"/>
<accession>X1TP80</accession>
<feature type="non-terminal residue" evidence="1">
    <location>
        <position position="1"/>
    </location>
</feature>
<comment type="caution">
    <text evidence="1">The sequence shown here is derived from an EMBL/GenBank/DDBJ whole genome shotgun (WGS) entry which is preliminary data.</text>
</comment>
<organism evidence="1">
    <name type="scientific">marine sediment metagenome</name>
    <dbReference type="NCBI Taxonomy" id="412755"/>
    <lineage>
        <taxon>unclassified sequences</taxon>
        <taxon>metagenomes</taxon>
        <taxon>ecological metagenomes</taxon>
    </lineage>
</organism>
<name>X1TP80_9ZZZZ</name>
<gene>
    <name evidence="1" type="ORF">S12H4_47014</name>
</gene>
<reference evidence="1" key="1">
    <citation type="journal article" date="2014" name="Front. Microbiol.">
        <title>High frequency of phylogenetically diverse reductive dehalogenase-homologous genes in deep subseafloor sedimentary metagenomes.</title>
        <authorList>
            <person name="Kawai M."/>
            <person name="Futagami T."/>
            <person name="Toyoda A."/>
            <person name="Takaki Y."/>
            <person name="Nishi S."/>
            <person name="Hori S."/>
            <person name="Arai W."/>
            <person name="Tsubouchi T."/>
            <person name="Morono Y."/>
            <person name="Uchiyama I."/>
            <person name="Ito T."/>
            <person name="Fujiyama A."/>
            <person name="Inagaki F."/>
            <person name="Takami H."/>
        </authorList>
    </citation>
    <scope>NUCLEOTIDE SEQUENCE</scope>
    <source>
        <strain evidence="1">Expedition CK06-06</strain>
    </source>
</reference>
<dbReference type="EMBL" id="BARW01029222">
    <property type="protein sequence ID" value="GAJ07128.1"/>
    <property type="molecule type" value="Genomic_DNA"/>
</dbReference>
<evidence type="ECO:0000313" key="1">
    <source>
        <dbReference type="EMBL" id="GAJ07128.1"/>
    </source>
</evidence>
<protein>
    <submittedName>
        <fullName evidence="1">Uncharacterized protein</fullName>
    </submittedName>
</protein>
<sequence>RSASWPIGVGHVAGLSLLPISLDGEGFSRAGTRGVRSEGFGIVGLSTPLRSVYQEHRDYWGIGFRVIALLAGAEVEFHPVELADAVFGFVFLDFLQDDIGRTRTVGPTGP</sequence>
<proteinExistence type="predicted"/>